<dbReference type="FunFam" id="3.40.50.300:FF:000884">
    <property type="entry name" value="Dynein axonemal heavy chain 10"/>
    <property type="match status" value="1"/>
</dbReference>
<dbReference type="FunFam" id="1.10.287.2620:FF:000002">
    <property type="entry name" value="Dynein heavy chain 2, axonemal"/>
    <property type="match status" value="1"/>
</dbReference>
<feature type="domain" description="AAA+ ATPase" evidence="19">
    <location>
        <begin position="2399"/>
        <end position="2529"/>
    </location>
</feature>
<reference evidence="21" key="1">
    <citation type="submission" date="2025-08" db="UniProtKB">
        <authorList>
            <consortium name="RefSeq"/>
        </authorList>
    </citation>
    <scope>IDENTIFICATION</scope>
    <source>
        <strain evidence="21">USDA-PBARC FA_bdor</strain>
        <tissue evidence="21">Whole organism</tissue>
    </source>
</reference>
<dbReference type="GO" id="GO:0005874">
    <property type="term" value="C:microtubule"/>
    <property type="evidence" value="ECO:0007669"/>
    <property type="project" value="UniProtKB-KW"/>
</dbReference>
<dbReference type="Gene3D" id="1.10.8.1220">
    <property type="match status" value="1"/>
</dbReference>
<dbReference type="RefSeq" id="XP_011310250.1">
    <property type="nucleotide sequence ID" value="XM_011311948.1"/>
</dbReference>
<organism evidence="20 21">
    <name type="scientific">Fopius arisanus</name>
    <dbReference type="NCBI Taxonomy" id="64838"/>
    <lineage>
        <taxon>Eukaryota</taxon>
        <taxon>Metazoa</taxon>
        <taxon>Ecdysozoa</taxon>
        <taxon>Arthropoda</taxon>
        <taxon>Hexapoda</taxon>
        <taxon>Insecta</taxon>
        <taxon>Pterygota</taxon>
        <taxon>Neoptera</taxon>
        <taxon>Endopterygota</taxon>
        <taxon>Hymenoptera</taxon>
        <taxon>Apocrita</taxon>
        <taxon>Ichneumonoidea</taxon>
        <taxon>Braconidae</taxon>
        <taxon>Opiinae</taxon>
        <taxon>Fopius</taxon>
    </lineage>
</organism>
<accession>A0A9R1TIX8</accession>
<dbReference type="FunFam" id="3.40.50.300:FF:000049">
    <property type="entry name" value="Dynein, axonemal, heavy chain 5"/>
    <property type="match status" value="1"/>
</dbReference>
<dbReference type="InterPro" id="IPR042219">
    <property type="entry name" value="AAA_lid_11_sf"/>
</dbReference>
<keyword evidence="9 17" id="KW-0175">Coiled coil</keyword>
<dbReference type="Proteomes" id="UP000694866">
    <property type="component" value="Unplaced"/>
</dbReference>
<dbReference type="FunFam" id="1.20.920.20:FF:000001">
    <property type="entry name" value="dynein heavy chain 2, axonemal"/>
    <property type="match status" value="1"/>
</dbReference>
<evidence type="ECO:0000256" key="12">
    <source>
        <dbReference type="ARBA" id="ARBA00023212"/>
    </source>
</evidence>
<dbReference type="Gene3D" id="1.10.8.710">
    <property type="match status" value="1"/>
</dbReference>
<dbReference type="Pfam" id="PF12780">
    <property type="entry name" value="AAA_8"/>
    <property type="match status" value="1"/>
</dbReference>
<dbReference type="CTD" id="43379"/>
<evidence type="ECO:0000256" key="8">
    <source>
        <dbReference type="ARBA" id="ARBA00023017"/>
    </source>
</evidence>
<evidence type="ECO:0000256" key="16">
    <source>
        <dbReference type="ARBA" id="ARBA00077719"/>
    </source>
</evidence>
<dbReference type="InterPro" id="IPR041466">
    <property type="entry name" value="Dynein_AAA5_ext"/>
</dbReference>
<evidence type="ECO:0000313" key="20">
    <source>
        <dbReference type="Proteomes" id="UP000694866"/>
    </source>
</evidence>
<dbReference type="FunFam" id="3.10.490.20:FF:000006">
    <property type="entry name" value="Dynein axonemal heavy chain 10"/>
    <property type="match status" value="1"/>
</dbReference>
<dbReference type="FunFam" id="1.20.140.100:FF:000001">
    <property type="entry name" value="dynein heavy chain 17, axonemal"/>
    <property type="match status" value="1"/>
</dbReference>
<dbReference type="FunFam" id="3.40.50.300:FF:000153">
    <property type="entry name" value="Dynein axonemal heavy chain 1"/>
    <property type="match status" value="1"/>
</dbReference>
<dbReference type="Pfam" id="PF03028">
    <property type="entry name" value="Dynein_heavy"/>
    <property type="match status" value="1"/>
</dbReference>
<dbReference type="Gene3D" id="3.10.490.20">
    <property type="match status" value="1"/>
</dbReference>
<evidence type="ECO:0000256" key="5">
    <source>
        <dbReference type="ARBA" id="ARBA00022737"/>
    </source>
</evidence>
<dbReference type="Pfam" id="PF17852">
    <property type="entry name" value="Dynein_AAA_lid"/>
    <property type="match status" value="1"/>
</dbReference>
<dbReference type="FunFam" id="1.10.8.710:FF:000002">
    <property type="entry name" value="dynein heavy chain 17, axonemal"/>
    <property type="match status" value="1"/>
</dbReference>
<evidence type="ECO:0000256" key="10">
    <source>
        <dbReference type="ARBA" id="ARBA00023069"/>
    </source>
</evidence>
<dbReference type="InterPro" id="IPR041228">
    <property type="entry name" value="Dynein_C"/>
</dbReference>
<dbReference type="Gene3D" id="1.20.58.1120">
    <property type="match status" value="1"/>
</dbReference>
<feature type="domain" description="AAA+ ATPase" evidence="19">
    <location>
        <begin position="2768"/>
        <end position="2916"/>
    </location>
</feature>
<dbReference type="InterPro" id="IPR026983">
    <property type="entry name" value="DHC"/>
</dbReference>
<dbReference type="InterPro" id="IPR041589">
    <property type="entry name" value="DNAH3_AAA_lid_1"/>
</dbReference>
<evidence type="ECO:0000256" key="4">
    <source>
        <dbReference type="ARBA" id="ARBA00022701"/>
    </source>
</evidence>
<evidence type="ECO:0000256" key="15">
    <source>
        <dbReference type="ARBA" id="ARBA00063032"/>
    </source>
</evidence>
<dbReference type="Gene3D" id="1.10.287.2620">
    <property type="match status" value="1"/>
</dbReference>
<gene>
    <name evidence="21" type="primary">Dhc98D</name>
</gene>
<evidence type="ECO:0000256" key="11">
    <source>
        <dbReference type="ARBA" id="ARBA00023175"/>
    </source>
</evidence>
<feature type="region of interest" description="Disordered" evidence="18">
    <location>
        <begin position="1"/>
        <end position="30"/>
    </location>
</feature>
<dbReference type="KEGG" id="fas:105270786"/>
<dbReference type="PANTHER" id="PTHR22878:SF63">
    <property type="entry name" value="DYNEIN AXONEMAL HEAVY CHAIN 10"/>
    <property type="match status" value="1"/>
</dbReference>
<dbReference type="GO" id="GO:0045505">
    <property type="term" value="F:dynein intermediate chain binding"/>
    <property type="evidence" value="ECO:0007669"/>
    <property type="project" value="InterPro"/>
</dbReference>
<dbReference type="FunFam" id="3.40.50.300:FF:002141">
    <property type="entry name" value="Dynein heavy chain"/>
    <property type="match status" value="1"/>
</dbReference>
<evidence type="ECO:0000256" key="3">
    <source>
        <dbReference type="ARBA" id="ARBA00022490"/>
    </source>
</evidence>
<evidence type="ECO:0000256" key="7">
    <source>
        <dbReference type="ARBA" id="ARBA00022840"/>
    </source>
</evidence>
<dbReference type="InterPro" id="IPR003593">
    <property type="entry name" value="AAA+_ATPase"/>
</dbReference>
<dbReference type="Pfam" id="PF08393">
    <property type="entry name" value="DHC_N2"/>
    <property type="match status" value="1"/>
</dbReference>
<dbReference type="Pfam" id="PF18198">
    <property type="entry name" value="AAA_lid_11"/>
    <property type="match status" value="1"/>
</dbReference>
<keyword evidence="8" id="KW-0243">Dynein</keyword>
<evidence type="ECO:0000256" key="18">
    <source>
        <dbReference type="SAM" id="MobiDB-lite"/>
    </source>
</evidence>
<comment type="function">
    <text evidence="14">Force generating protein of eukaryotic cilia and flagella. Produces force towards the minus ends of microtubules. Dynein has ATPase activity; the force-producing power stroke is thought to occur on release of ADP. Required for assembly of the I1 inner arm complex and its targeting to the appropriate axoneme location. Also required for phototaxis.</text>
</comment>
<comment type="subcellular location">
    <subcellularLocation>
        <location evidence="1">Cytoplasm</location>
        <location evidence="1">Cytoskeleton</location>
        <location evidence="1">Cilium axoneme</location>
    </subcellularLocation>
</comment>
<dbReference type="Pfam" id="PF08385">
    <property type="entry name" value="DHC_N1"/>
    <property type="match status" value="1"/>
</dbReference>
<feature type="region of interest" description="Disordered" evidence="18">
    <location>
        <begin position="286"/>
        <end position="324"/>
    </location>
</feature>
<dbReference type="InterPro" id="IPR035706">
    <property type="entry name" value="AAA_9"/>
</dbReference>
<dbReference type="Gene3D" id="1.10.472.130">
    <property type="match status" value="1"/>
</dbReference>
<comment type="similarity">
    <text evidence="2">Belongs to the dynein heavy chain family.</text>
</comment>
<dbReference type="Gene3D" id="3.40.50.300">
    <property type="entry name" value="P-loop containing nucleotide triphosphate hydrolases"/>
    <property type="match status" value="5"/>
</dbReference>
<feature type="domain" description="AAA+ ATPase" evidence="19">
    <location>
        <begin position="2120"/>
        <end position="2256"/>
    </location>
</feature>
<evidence type="ECO:0000256" key="17">
    <source>
        <dbReference type="SAM" id="Coils"/>
    </source>
</evidence>
<dbReference type="InterPro" id="IPR004273">
    <property type="entry name" value="Dynein_heavy_D6_P-loop"/>
</dbReference>
<keyword evidence="5" id="KW-0677">Repeat</keyword>
<dbReference type="GO" id="GO:0031514">
    <property type="term" value="C:motile cilium"/>
    <property type="evidence" value="ECO:0007669"/>
    <property type="project" value="UniProtKB-ARBA"/>
</dbReference>
<keyword evidence="12" id="KW-0206">Cytoskeleton</keyword>
<dbReference type="Pfam" id="PF12775">
    <property type="entry name" value="AAA_7"/>
    <property type="match status" value="1"/>
</dbReference>
<dbReference type="Pfam" id="PF12781">
    <property type="entry name" value="AAA_9"/>
    <property type="match status" value="1"/>
</dbReference>
<dbReference type="FunFam" id="1.20.1270.280:FF:000005">
    <property type="entry name" value="Dynein axonemal heavy chain 10"/>
    <property type="match status" value="1"/>
</dbReference>
<keyword evidence="7" id="KW-0067">ATP-binding</keyword>
<dbReference type="SUPFAM" id="SSF52540">
    <property type="entry name" value="P-loop containing nucleoside triphosphate hydrolases"/>
    <property type="match status" value="4"/>
</dbReference>
<dbReference type="InterPro" id="IPR024317">
    <property type="entry name" value="Dynein_heavy_chain_D4_dom"/>
</dbReference>
<dbReference type="Gene3D" id="6.10.140.1060">
    <property type="match status" value="1"/>
</dbReference>
<dbReference type="InterPro" id="IPR024743">
    <property type="entry name" value="Dynein_HC_stalk"/>
</dbReference>
<dbReference type="InterPro" id="IPR043160">
    <property type="entry name" value="Dynein_C_barrel"/>
</dbReference>
<dbReference type="GO" id="GO:0070286">
    <property type="term" value="P:axonemal dynein complex assembly"/>
    <property type="evidence" value="ECO:0007669"/>
    <property type="project" value="UniProtKB-ARBA"/>
</dbReference>
<keyword evidence="10" id="KW-0969">Cilium</keyword>
<evidence type="ECO:0000256" key="6">
    <source>
        <dbReference type="ARBA" id="ARBA00022741"/>
    </source>
</evidence>
<evidence type="ECO:0000259" key="19">
    <source>
        <dbReference type="SMART" id="SM00382"/>
    </source>
</evidence>
<dbReference type="SMART" id="SM00382">
    <property type="entry name" value="AAA"/>
    <property type="match status" value="3"/>
</dbReference>
<dbReference type="GO" id="GO:0005524">
    <property type="term" value="F:ATP binding"/>
    <property type="evidence" value="ECO:0007669"/>
    <property type="project" value="UniProtKB-KW"/>
</dbReference>
<sequence>MDKDTELSSSSDNDGEHQEGLVETPGSSTLALSPSQTMDYRILWIRSKVMIFLGLNDEHKILFDNLINENNRYFEDKLYNFLILDLYDTTDLEKKLILFYKTYRNEVVQEEISVWEEMGGVPFVPPPGEEDKYILTKKVVDKVVQIPVIHMLCGEIDPHNKELQGVTLFYFVRTKDKGIPAFDTWQACHEQITEYMIVGSLRAPFLQAMNNLLVHVFKPLIERQYRGPAAAQRLISGTHASTKSDSIGKAQTTLTSAMESQASALIRPSHYQRMSVAVGKIENMQKLPPFDGRDQTTVQTPSDLGKVGKKVAGTKGSTLGSVTSQSEKVVKEKIEEPEMEQTKKEMLEQLEKLTKVVQWTLQHVEGDVLLNVPKLSDIIGSETMDFSSLEAKTINDLEEVVMSWGNHIQKSLKNFSANAPDKKGPTAEYEYWLQQQNEMSLLVEQLSTPAVKNIITILNNVGSSIPSVFNYSEIELFQYYNQARDNTKFLSTVLRHFKLMSETDNFKTIAESIPSLMEALKMIWILSKYYSSEEKMILLLDRISWQLCQNTSKNLSVKEIFKKPLGEILEKTLDAHLMMKSWKASYLKTRQDIEYSGKGTRWEFDQQRLFKETEYIGKVCADLNKIASVLQDFYNIFGAELKSTINEPAQIDTIIKRVDELIDPVKNADFNIFLEFNKENWDATMDWFFLEVSYLENDAKFFIDECFTELISAEQALEVLLKFKNMKTRDAIQKQLHTKFDIIMQQFCKEINEVEEIFNQGKRDPPLLRNHPPIAGAIFWERQLFHRLRKPILIFQNVDEIKESHLKNMTFARYLEMARKMKEYEEIKFNSWVDRAHTVVVQTMKKNVLKMIPLSDEKMLEGEIVGKILSKKEKIIKESKNSSASVSKSVESFSKTKSEGKPMRQSRIPRMSTTVSPPNKPHNVTKVTWMEMMDDKIMIENQLRFEVNFDWEVFKIIHEVELLEYLGYVLPEPVKDVGIQKDRLRGDIESAQGMVDEYNAIINELDNADVKLLKNTIQQIEKRIQPGVTRLNWYSLGISDYAAEAKKLLKNLKSIVGQVNQMKLNLDRQIQNEISCYNLFTTTKDPNDLDYELNTCKLYFTDIESKRTELIATMLRVYDSISPMLIKLESLVEGTSTGKSTAMLLFYERYEQKIFTALITCFVRNLEVLNNLLSGDRVIFQVDAILQASDVVLCPSPSEIYSIILHDVKDLLERCKIFPRWMLRTCHQCNPVKDENTEETTVFSFFEDVMSIQLINDRITAVQETSHTLALDCWRYLQRWKKYGNLWRVDKIQICEKFASTNPTLLQYDEKFTFYGSVIEEINDMLLYSDVSSIRINLSPLLKTIKDHAQEWKQHLGNYLLFDTQQSMNDLQSKIKNFRTDIELVVSGLEKFKIVMQAIANVKKMAVQAEVQYNEYQETFRTLKVYEIQYPAEDEVQAYKIQQDWESLYLGGLYRSTTLESTKDQFCQMTQDQIEDFRGECIKFAEHFDATGPGSVGDNLDIGAKKMPEFGKLINEFEVKRLDLVNAEILFDLDPADYSPFIRVKEDYEGMELIFDLYKTQKSARDIWSKTLWANLNPQQLIDGMEQYIKEFRRLPKPVKNLSVGQALEAGMKAFRNSVPLFVELKNEAMRERHWQELMDKTGQYFDMAPERFTLENMFAMDLAKFQDIANVIVTNAVKELAIERGVKDISDSWNTMEFTVIKHFKGSEDRGFILGPVDELNQVLEDNTMNLQSMAASQFVGPFLVTVQKWEKSLQTISEVVEAWMELQRRWLYLEGIFVGGDIRSQLPGEAKKFDEIDNAFKKHMLDTAKRLNVYECCTIQGRRDAFLSLIDGLERCQKSLTEYLNSKRMIFPRFNFLSDEELLGILGSTDPEAIQEHIGKMFDNLDKLRLEKESLSDDDERTVATALISCENEIMEFRDKVLAEGKIEEWMVHALEEMRRSNRYLTKKAVYNYGTENRSRTKWILDFQGMMILVANQIWWTAEVENVFKKIKDGSKRAMKEYLQQLNNQLDEVVTMMGGDNLTNNDRKKLDTVLTVDVHIRDIIDGFVRDSIMNAMEFQWESQLKFYWVHDMDNVWVNQCTGQFQYGYEYMGLNGRLVITPLTDRIYLTITQALSMHLGGAPAGPAGTGKTETTKDLAKALGLLCIVTNCGEGMDYVAIGKTLGGLAQCGAWGCFDEFNRIDVSVLSVISTQLQTIRSALQAKSGRFMFEGQDIVLDRKVGIFITMNPGYAGRTELPESVKALFRPVVCIVPDNELICQIKLFSAGFLTAKVLAKKMTVLYTLAKEQLSKQTHYDFGLRALKSVLNMAGQLKRTSADLPEDVVLMRALRDMNLPKFVFDDVPLFLGLIMDLFPGLDCPRVGYPDFNAAVEKILHESGCIVLPQQVDKVVQLYEVMMTRHSTMVVGPTGGGKTVIIESLCKAQTLLAKPTKLHILNPKACTVIELYGILDPQTRDWTDGLLSSIFREINKPLDSSKDERRYILFDGDVDALWIENMNSVMDDNKILTLANQERIKLQNYCSLLFEVGDLQYASPATVSRAGMVYVDPKNLGYQPYLDRWINSRDESEQSLFRELTEKYIDGAIKLIFHAMFGLQPVTPLKIIIPQTALNMISQLCYIINGLFPLETPEEITPRSGEMSLDEDEDGINEQMTDHKELVEAIFIQSCYCSVGATLIAESRPQFDEFMKKTAGLMMIEDTPDKLASVRYIPITYSTLYDYVLDVTERVWRPWKELIPRYIHDRTKNFSEILIPTIDTLRTTWFIKLMNHLKRPVLLVGETGTSKTAVIHEFLRSLDSEIFHKLFINFSSRTTSLDVQRNIESVLEKRTKDVYGPSPGKQLAVFIDDMNMPLVDTYGTQQPIALLKLLFERGGLYDRGKDLNWKNIKDIRYLAAMGKTGGGRNEVDPRFISMFTVYNVTLPSEETLNYIYSSILSGHLEIFPEQVQEIAVTLVELTHDLYKIVTTELPPTPSKFHYIFNMRDLSRISAGLLQSTPQYFPTVQQFARLWRNEFTRVICDRLINDEDQALVRGHLEVKIKATEVWEDEEEIIDYILRDPLLFGDFRNACSEEDPRFYEDVLDYEAVYSLFMEILEEYNEKNPRINIVLFNDALEHLVRVHRTLRMHRGHILVVGIGGSGKQSVIRLAAFAANCEIFEISLGRNYNDHSFREDVKRLYNIVGVDDKKMVFLFTAAQVIDESFLETINNMLMTGVVPALFSDDEKDSIINSCRDRAKNAGFGITKENVWNYFEKTCISHLRIALSMSPAGDILRCRCRSYPGLVSSTTVDWLFPWPQQALHAVATVVLRDNPHVPEKHRKNIIQHIVQVHESVGKYTAEFLTKLRRKNYVTPKHFLDFINTYLNLLAEKKTYIVSQCERLSGGIKKIAEASETLGELNEILAIQRIKVSRQTKNCEKLLRSIGESTDIAMEKKKLSTEKSEEIESRKKTIAKESAEAKAVLAAAQPALDAAKTALNELEKSDITEIRSFATPPEPVQVVGECIAVIRGAKEISWKTAKGLMSDPSFLRTLQEMDVTEITLKQQQAVRTQLKKSDKLDQMESISKAGFGLYKFVLAVLEYCTVYREVKPKMEKVQTLEIEAERAKKALEKELKELQKIEKQLNELNAKYEIALADRLALQGETDILERRLLAADKLIGGLSSENVRWKEELENLQAELELIIGNSLLSAGFLSYAGPFSYEFRNQMVYDDWQRSILEKSIPLSQSYRIENQLTNDVEISGWNSEGLPPDELSVQNGILTCRALRSSLCIDPQQQAINWLKKREQKRNLKILTFNDVDFVKQVEMAIKFGFPVIFQDVDYIDPILDNVLMKNIQIVGGRTFVLLGDKEVDYDPKFCLYLITKQSNPVFNPAIYSKATVINYMVTLTGLEDQLLSVVVRTERPDIEEQRELLIAETSENKSLLRQLEDSLLREISTNQGNMLDNIDLIETLENTKSSATEVTEKITLAEVTAEEVNKLRDGYRAAAKRGAILFFVLADMAIVNSMYQYSLTSYLEIFTYSLKKALPNHILAHRLRNIISTLTKNVYDYGCTGIFEKHKLLFSFQICIRIEQNVGNITQAELNFFIKGSVALEKTQRPNPAKWLQPTNWQDIVKLSGDFPDQFTELCDDLRSDIDDWREWYESDNPEAEDFPSGYTVKLNPFQKLMVLRCFRVDRVYCGLVNYISEIMGEEYIAPPNISFDMIYDQSTCTMPVVFILSAGSDPSSELMKLAERYGWGGGRFQYLSLGQGQEKAAVQLLENATARGQWLMLQNCHLLLSFTRELEKRLEIIGKPHPDFRLWITTDPTPNFPIGILQQSLKIVTEPPNGLKLNLRNTYFRMRGQTLEGCEHPIFKDLVYVLAFFHGVVQERRKYDNIGWNISYDFNESDFNVCTSILDTYLTKSWTRKEERIPWNSLKYLIGEVMYGGRIIDSYDRRIASTYMNEYLGDFLFDEFQPFHFYQDDDVDYVIPPSGNRESYIEFIEDLPLVNSPEVFGLHPNAEIGYFTKATKDMWANLIELQPQTAVGSTGISRDEFIDNLAKDILAKNPGDYDLIKVKRNFGLGVTPTAIVLFQELERFNKLLGKIRTTLSNLRKAIAGEIGMDSILESVGNALFNGTLPFEWAKLAPSTMKNLGGWMDHFERRIIQYTNWAGCNEPLVIWLSGLHIPQTYLAALVQMACRRNNWPLDKSVTYTEVSKFSATDEVEERPDQGCYVEGLHLEGARWDKNDHCLRKSHPKILLEELPILTILPIEAHRLTLQNTVKTPVYVTSRRRNAMGEGLMFEADLRTTEHDSLWILQGVCLILNTD</sequence>
<keyword evidence="3" id="KW-0963">Cytoplasm</keyword>
<protein>
    <recommendedName>
        <fullName evidence="16">Dynein-1, subspecies f</fullName>
    </recommendedName>
</protein>
<dbReference type="GO" id="GO:0008569">
    <property type="term" value="F:minus-end-directed microtubule motor activity"/>
    <property type="evidence" value="ECO:0007669"/>
    <property type="project" value="InterPro"/>
</dbReference>
<evidence type="ECO:0000256" key="1">
    <source>
        <dbReference type="ARBA" id="ARBA00004430"/>
    </source>
</evidence>
<keyword evidence="13" id="KW-0966">Cell projection</keyword>
<evidence type="ECO:0000256" key="13">
    <source>
        <dbReference type="ARBA" id="ARBA00023273"/>
    </source>
</evidence>
<evidence type="ECO:0000313" key="21">
    <source>
        <dbReference type="RefSeq" id="XP_011310250.1"/>
    </source>
</evidence>
<evidence type="ECO:0000256" key="14">
    <source>
        <dbReference type="ARBA" id="ARBA00054075"/>
    </source>
</evidence>
<dbReference type="Gene3D" id="1.20.920.30">
    <property type="match status" value="1"/>
</dbReference>
<dbReference type="PANTHER" id="PTHR22878">
    <property type="entry name" value="DYNEIN HEAVY CHAIN 6, AXONEMAL-LIKE-RELATED"/>
    <property type="match status" value="1"/>
</dbReference>
<dbReference type="InterPro" id="IPR013594">
    <property type="entry name" value="Dynein_heavy_tail"/>
</dbReference>
<evidence type="ECO:0000256" key="2">
    <source>
        <dbReference type="ARBA" id="ARBA00008887"/>
    </source>
</evidence>
<evidence type="ECO:0000256" key="9">
    <source>
        <dbReference type="ARBA" id="ARBA00023054"/>
    </source>
</evidence>
<dbReference type="InterPro" id="IPR042222">
    <property type="entry name" value="Dynein_2_N"/>
</dbReference>
<dbReference type="Gene3D" id="1.20.140.100">
    <property type="entry name" value="Dynein heavy chain, N-terminal domain 2"/>
    <property type="match status" value="1"/>
</dbReference>
<keyword evidence="6" id="KW-0547">Nucleotide-binding</keyword>
<dbReference type="InterPro" id="IPR043157">
    <property type="entry name" value="Dynein_AAA1S"/>
</dbReference>
<dbReference type="Pfam" id="PF12774">
    <property type="entry name" value="AAA_6"/>
    <property type="match status" value="1"/>
</dbReference>
<dbReference type="FunFam" id="3.40.50.300:FF:000063">
    <property type="entry name" value="dynein heavy chain 6, axonemal"/>
    <property type="match status" value="1"/>
</dbReference>
<feature type="coiled-coil region" evidence="17">
    <location>
        <begin position="3583"/>
        <end position="3676"/>
    </location>
</feature>
<dbReference type="GO" id="GO:0005858">
    <property type="term" value="C:axonemal dynein complex"/>
    <property type="evidence" value="ECO:0007669"/>
    <property type="project" value="UniProtKB-ARBA"/>
</dbReference>
<dbReference type="InterPro" id="IPR041658">
    <property type="entry name" value="AAA_lid_11"/>
</dbReference>
<dbReference type="Pfam" id="PF12777">
    <property type="entry name" value="MT"/>
    <property type="match status" value="1"/>
</dbReference>
<dbReference type="FunFam" id="1.10.8.720:FF:000005">
    <property type="entry name" value="Dynein axonemal heavy chain 10"/>
    <property type="match status" value="1"/>
</dbReference>
<name>A0A9R1TIX8_9HYME</name>
<dbReference type="FunFam" id="1.20.58.1120:FF:000008">
    <property type="entry name" value="Dynein heavy chain 10, axonemal"/>
    <property type="match status" value="1"/>
</dbReference>
<dbReference type="GO" id="GO:0051959">
    <property type="term" value="F:dynein light intermediate chain binding"/>
    <property type="evidence" value="ECO:0007669"/>
    <property type="project" value="InterPro"/>
</dbReference>
<dbReference type="Gene3D" id="1.10.8.720">
    <property type="entry name" value="Region D6 of dynein motor"/>
    <property type="match status" value="1"/>
</dbReference>
<dbReference type="InterPro" id="IPR013602">
    <property type="entry name" value="Dynein_heavy_linker"/>
</dbReference>
<dbReference type="Gene3D" id="3.20.180.20">
    <property type="entry name" value="Dynein heavy chain, N-terminal domain 2"/>
    <property type="match status" value="1"/>
</dbReference>
<comment type="subunit">
    <text evidence="15">The I1 inner arm complex (also known as the f dynein complex) is a two-headed isoform composed of two heavy chains (1-alpha and 1-beta), three intermediate chains and three light chains. I1 occupies a specific position proximal to the first radial spoke and repeats every 96 nm along the length of the axoneme.</text>
</comment>
<dbReference type="InterPro" id="IPR035699">
    <property type="entry name" value="AAA_6"/>
</dbReference>
<dbReference type="Pfam" id="PF17857">
    <property type="entry name" value="AAA_lid_1"/>
    <property type="match status" value="1"/>
</dbReference>
<dbReference type="Pfam" id="PF18199">
    <property type="entry name" value="Dynein_C"/>
    <property type="match status" value="1"/>
</dbReference>
<dbReference type="GeneID" id="105270786"/>
<feature type="region of interest" description="Disordered" evidence="18">
    <location>
        <begin position="887"/>
        <end position="923"/>
    </location>
</feature>
<keyword evidence="20" id="KW-1185">Reference proteome</keyword>
<dbReference type="InterPro" id="IPR042228">
    <property type="entry name" value="Dynein_linker_3"/>
</dbReference>
<feature type="coiled-coil region" evidence="17">
    <location>
        <begin position="988"/>
        <end position="1023"/>
    </location>
</feature>
<dbReference type="Gene3D" id="1.20.1270.280">
    <property type="match status" value="1"/>
</dbReference>
<proteinExistence type="inferred from homology"/>
<dbReference type="OrthoDB" id="64868at2759"/>
<dbReference type="GO" id="GO:0060294">
    <property type="term" value="P:cilium movement involved in cell motility"/>
    <property type="evidence" value="ECO:0007669"/>
    <property type="project" value="UniProtKB-ARBA"/>
</dbReference>
<keyword evidence="4" id="KW-0493">Microtubule</keyword>
<dbReference type="FunFam" id="1.20.920.30:FF:000007">
    <property type="entry name" value="Dynein axonemal heavy chain 10"/>
    <property type="match status" value="1"/>
</dbReference>
<dbReference type="Gene3D" id="1.20.920.20">
    <property type="match status" value="1"/>
</dbReference>
<dbReference type="FunFam" id="1.10.8.1220:FF:000001">
    <property type="entry name" value="Dynein axonemal heavy chain 5"/>
    <property type="match status" value="1"/>
</dbReference>
<dbReference type="InterPro" id="IPR027417">
    <property type="entry name" value="P-loop_NTPase"/>
</dbReference>
<keyword evidence="11" id="KW-0505">Motor protein</keyword>